<dbReference type="EMBL" id="BKZW01000006">
    <property type="protein sequence ID" value="GER92165.1"/>
    <property type="molecule type" value="Genomic_DNA"/>
</dbReference>
<accession>A0A5J4KW16</accession>
<keyword evidence="8" id="KW-1185">Reference proteome</keyword>
<feature type="transmembrane region" description="Helical" evidence="5">
    <location>
        <begin position="218"/>
        <end position="239"/>
    </location>
</feature>
<evidence type="ECO:0000313" key="7">
    <source>
        <dbReference type="EMBL" id="GER92165.1"/>
    </source>
</evidence>
<comment type="subcellular location">
    <subcellularLocation>
        <location evidence="1">Cell membrane</location>
        <topology evidence="1">Multi-pass membrane protein</topology>
    </subcellularLocation>
</comment>
<dbReference type="SUPFAM" id="SSF103473">
    <property type="entry name" value="MFS general substrate transporter"/>
    <property type="match status" value="1"/>
</dbReference>
<comment type="caution">
    <text evidence="7">The sequence shown here is derived from an EMBL/GenBank/DDBJ whole genome shotgun (WGS) entry which is preliminary data.</text>
</comment>
<feature type="transmembrane region" description="Helical" evidence="5">
    <location>
        <begin position="186"/>
        <end position="206"/>
    </location>
</feature>
<proteinExistence type="predicted"/>
<keyword evidence="3 5" id="KW-1133">Transmembrane helix</keyword>
<dbReference type="GO" id="GO:0022857">
    <property type="term" value="F:transmembrane transporter activity"/>
    <property type="evidence" value="ECO:0007669"/>
    <property type="project" value="InterPro"/>
</dbReference>
<evidence type="ECO:0000256" key="5">
    <source>
        <dbReference type="SAM" id="Phobius"/>
    </source>
</evidence>
<organism evidence="7 8">
    <name type="scientific">Dictyobacter vulcani</name>
    <dbReference type="NCBI Taxonomy" id="2607529"/>
    <lineage>
        <taxon>Bacteria</taxon>
        <taxon>Bacillati</taxon>
        <taxon>Chloroflexota</taxon>
        <taxon>Ktedonobacteria</taxon>
        <taxon>Ktedonobacterales</taxon>
        <taxon>Dictyobacteraceae</taxon>
        <taxon>Dictyobacter</taxon>
    </lineage>
</organism>
<dbReference type="InterPro" id="IPR051788">
    <property type="entry name" value="MFS_Transporter"/>
</dbReference>
<dbReference type="InterPro" id="IPR011701">
    <property type="entry name" value="MFS"/>
</dbReference>
<dbReference type="PROSITE" id="PS50850">
    <property type="entry name" value="MFS"/>
    <property type="match status" value="1"/>
</dbReference>
<dbReference type="PANTHER" id="PTHR23514">
    <property type="entry name" value="BYPASS OF STOP CODON PROTEIN 6"/>
    <property type="match status" value="1"/>
</dbReference>
<dbReference type="Proteomes" id="UP000326912">
    <property type="component" value="Unassembled WGS sequence"/>
</dbReference>
<gene>
    <name evidence="7" type="ORF">KDW_63270</name>
</gene>
<dbReference type="RefSeq" id="WP_162005779.1">
    <property type="nucleotide sequence ID" value="NZ_BKZW01000006.1"/>
</dbReference>
<feature type="transmembrane region" description="Helical" evidence="5">
    <location>
        <begin position="118"/>
        <end position="139"/>
    </location>
</feature>
<feature type="transmembrane region" description="Helical" evidence="5">
    <location>
        <begin position="88"/>
        <end position="112"/>
    </location>
</feature>
<evidence type="ECO:0000259" key="6">
    <source>
        <dbReference type="PROSITE" id="PS50850"/>
    </source>
</evidence>
<feature type="transmembrane region" description="Helical" evidence="5">
    <location>
        <begin position="21"/>
        <end position="41"/>
    </location>
</feature>
<keyword evidence="4 5" id="KW-0472">Membrane</keyword>
<evidence type="ECO:0000256" key="1">
    <source>
        <dbReference type="ARBA" id="ARBA00004651"/>
    </source>
</evidence>
<protein>
    <recommendedName>
        <fullName evidence="6">Major facilitator superfamily (MFS) profile domain-containing protein</fullName>
    </recommendedName>
</protein>
<dbReference type="AlphaFoldDB" id="A0A5J4KW16"/>
<reference evidence="7 8" key="1">
    <citation type="submission" date="2019-10" db="EMBL/GenBank/DDBJ databases">
        <title>Dictyobacter vulcani sp. nov., within the class Ktedonobacteria, isolated from soil of volcanic Mt. Zao.</title>
        <authorList>
            <person name="Zheng Y."/>
            <person name="Wang C.M."/>
            <person name="Sakai Y."/>
            <person name="Abe K."/>
            <person name="Yokota A."/>
            <person name="Yabe S."/>
        </authorList>
    </citation>
    <scope>NUCLEOTIDE SEQUENCE [LARGE SCALE GENOMIC DNA]</scope>
    <source>
        <strain evidence="7 8">W12</strain>
    </source>
</reference>
<keyword evidence="2 5" id="KW-0812">Transmembrane</keyword>
<feature type="domain" description="Major facilitator superfamily (MFS) profile" evidence="6">
    <location>
        <begin position="93"/>
        <end position="268"/>
    </location>
</feature>
<evidence type="ECO:0000256" key="3">
    <source>
        <dbReference type="ARBA" id="ARBA00022989"/>
    </source>
</evidence>
<dbReference type="InterPro" id="IPR036259">
    <property type="entry name" value="MFS_trans_sf"/>
</dbReference>
<sequence>MSLQGTSLEQIYQRPLLNSCQAYFSIGSFIAAILGSLLAAYNISPQLHFSIIALITDLIILFSARFLLPPVSIGKTRLQQAAKGTLAFHLSPALLLLGLLAFCTLFSVGAMFDWSVLYLSSIVHAGAGVAASGFALFSLSMALGRSFGDYLTTRIGSPRLILLASLTAAAGLSLALAIAWTPIVLFGLTLIGLGLSVLSPLALSAAGRIANENRENTLVAITTWGYSGVFVGPPTIGFIADHLGLRLALVLVVLLCLVAALCSRYEPA</sequence>
<dbReference type="InterPro" id="IPR020846">
    <property type="entry name" value="MFS_dom"/>
</dbReference>
<dbReference type="Gene3D" id="1.20.1250.20">
    <property type="entry name" value="MFS general substrate transporter like domains"/>
    <property type="match status" value="1"/>
</dbReference>
<feature type="transmembrane region" description="Helical" evidence="5">
    <location>
        <begin position="160"/>
        <end position="180"/>
    </location>
</feature>
<dbReference type="Pfam" id="PF07690">
    <property type="entry name" value="MFS_1"/>
    <property type="match status" value="1"/>
</dbReference>
<name>A0A5J4KW16_9CHLR</name>
<evidence type="ECO:0000313" key="8">
    <source>
        <dbReference type="Proteomes" id="UP000326912"/>
    </source>
</evidence>
<dbReference type="PANTHER" id="PTHR23514:SF13">
    <property type="entry name" value="INNER MEMBRANE PROTEIN YBJJ"/>
    <property type="match status" value="1"/>
</dbReference>
<evidence type="ECO:0000256" key="2">
    <source>
        <dbReference type="ARBA" id="ARBA00022692"/>
    </source>
</evidence>
<dbReference type="GO" id="GO:0005886">
    <property type="term" value="C:plasma membrane"/>
    <property type="evidence" value="ECO:0007669"/>
    <property type="project" value="UniProtKB-SubCell"/>
</dbReference>
<feature type="transmembrane region" description="Helical" evidence="5">
    <location>
        <begin position="47"/>
        <end position="68"/>
    </location>
</feature>
<feature type="transmembrane region" description="Helical" evidence="5">
    <location>
        <begin position="245"/>
        <end position="262"/>
    </location>
</feature>
<evidence type="ECO:0000256" key="4">
    <source>
        <dbReference type="ARBA" id="ARBA00023136"/>
    </source>
</evidence>